<dbReference type="EMBL" id="MTKT01002214">
    <property type="protein sequence ID" value="OWM80778.1"/>
    <property type="molecule type" value="Genomic_DNA"/>
</dbReference>
<accession>A0A218X7K6</accession>
<dbReference type="Proteomes" id="UP000197138">
    <property type="component" value="Unassembled WGS sequence"/>
</dbReference>
<gene>
    <name evidence="1" type="ORF">CDL15_Pgr006808</name>
</gene>
<organism evidence="1 2">
    <name type="scientific">Punica granatum</name>
    <name type="common">Pomegranate</name>
    <dbReference type="NCBI Taxonomy" id="22663"/>
    <lineage>
        <taxon>Eukaryota</taxon>
        <taxon>Viridiplantae</taxon>
        <taxon>Streptophyta</taxon>
        <taxon>Embryophyta</taxon>
        <taxon>Tracheophyta</taxon>
        <taxon>Spermatophyta</taxon>
        <taxon>Magnoliopsida</taxon>
        <taxon>eudicotyledons</taxon>
        <taxon>Gunneridae</taxon>
        <taxon>Pentapetalae</taxon>
        <taxon>rosids</taxon>
        <taxon>malvids</taxon>
        <taxon>Myrtales</taxon>
        <taxon>Lythraceae</taxon>
        <taxon>Punica</taxon>
    </lineage>
</organism>
<evidence type="ECO:0000313" key="1">
    <source>
        <dbReference type="EMBL" id="OWM80778.1"/>
    </source>
</evidence>
<evidence type="ECO:0000313" key="2">
    <source>
        <dbReference type="Proteomes" id="UP000197138"/>
    </source>
</evidence>
<dbReference type="AlphaFoldDB" id="A0A218X7K6"/>
<sequence>MSSNIFLVIQRMGSHVHQERDLRSRQGVVVLTTNVPAEHHRLVPYVHWQLLSLPCMRQRVCERYMTGHIAIFTGSMEA</sequence>
<proteinExistence type="predicted"/>
<comment type="caution">
    <text evidence="1">The sequence shown here is derived from an EMBL/GenBank/DDBJ whole genome shotgun (WGS) entry which is preliminary data.</text>
</comment>
<protein>
    <submittedName>
        <fullName evidence="1">Uncharacterized protein</fullName>
    </submittedName>
</protein>
<reference evidence="2" key="1">
    <citation type="journal article" date="2017" name="Plant J.">
        <title>The pomegranate (Punica granatum L.) genome and the genomics of punicalagin biosynthesis.</title>
        <authorList>
            <person name="Qin G."/>
            <person name="Xu C."/>
            <person name="Ming R."/>
            <person name="Tang H."/>
            <person name="Guyot R."/>
            <person name="Kramer E.M."/>
            <person name="Hu Y."/>
            <person name="Yi X."/>
            <person name="Qi Y."/>
            <person name="Xu X."/>
            <person name="Gao Z."/>
            <person name="Pan H."/>
            <person name="Jian J."/>
            <person name="Tian Y."/>
            <person name="Yue Z."/>
            <person name="Xu Y."/>
        </authorList>
    </citation>
    <scope>NUCLEOTIDE SEQUENCE [LARGE SCALE GENOMIC DNA]</scope>
    <source>
        <strain evidence="2">cv. Dabenzi</strain>
    </source>
</reference>
<name>A0A218X7K6_PUNGR</name>